<dbReference type="AlphaFoldDB" id="A0A897NLH4"/>
<dbReference type="InterPro" id="IPR002035">
    <property type="entry name" value="VWF_A"/>
</dbReference>
<feature type="region of interest" description="Disordered" evidence="1">
    <location>
        <begin position="414"/>
        <end position="453"/>
    </location>
</feature>
<feature type="compositionally biased region" description="Polar residues" evidence="1">
    <location>
        <begin position="429"/>
        <end position="439"/>
    </location>
</feature>
<accession>A0A897NLH4</accession>
<evidence type="ECO:0000256" key="1">
    <source>
        <dbReference type="SAM" id="MobiDB-lite"/>
    </source>
</evidence>
<dbReference type="InterPro" id="IPR023833">
    <property type="entry name" value="Signal_pept_SipW-depend-type"/>
</dbReference>
<name>A0A897NLH4_9EURY</name>
<evidence type="ECO:0000256" key="2">
    <source>
        <dbReference type="SAM" id="Phobius"/>
    </source>
</evidence>
<evidence type="ECO:0000259" key="3">
    <source>
        <dbReference type="PROSITE" id="PS50234"/>
    </source>
</evidence>
<dbReference type="PROSITE" id="PS50234">
    <property type="entry name" value="VWFA"/>
    <property type="match status" value="1"/>
</dbReference>
<protein>
    <submittedName>
        <fullName evidence="4">M73 family secreted endopeptidase</fullName>
    </submittedName>
</protein>
<dbReference type="SUPFAM" id="SSF53300">
    <property type="entry name" value="vWA-like"/>
    <property type="match status" value="1"/>
</dbReference>
<evidence type="ECO:0000313" key="4">
    <source>
        <dbReference type="EMBL" id="QSG11729.1"/>
    </source>
</evidence>
<dbReference type="NCBIfam" id="TIGR04088">
    <property type="entry name" value="cognate_SipW"/>
    <property type="match status" value="1"/>
</dbReference>
<feature type="domain" description="VWFA" evidence="3">
    <location>
        <begin position="302"/>
        <end position="529"/>
    </location>
</feature>
<dbReference type="InterPro" id="IPR036465">
    <property type="entry name" value="vWFA_dom_sf"/>
</dbReference>
<reference evidence="4" key="1">
    <citation type="submission" date="2020-11" db="EMBL/GenBank/DDBJ databases">
        <title>Carbohydrate-dependent, anaerobic sulfur respiration: A novel catabolism in halophilic archaea.</title>
        <authorList>
            <person name="Sorokin D.Y."/>
            <person name="Messina E."/>
            <person name="Smedile F."/>
            <person name="La Cono V."/>
            <person name="Hallsworth J.E."/>
            <person name="Yakimov M.M."/>
        </authorList>
    </citation>
    <scope>NUCLEOTIDE SEQUENCE</scope>
    <source>
        <strain evidence="4">HSR-Bgl</strain>
    </source>
</reference>
<feature type="region of interest" description="Disordered" evidence="1">
    <location>
        <begin position="619"/>
        <end position="651"/>
    </location>
</feature>
<dbReference type="InterPro" id="IPR006311">
    <property type="entry name" value="TAT_signal"/>
</dbReference>
<proteinExistence type="predicted"/>
<dbReference type="GeneID" id="68860841"/>
<sequence length="651" mass="69434">MSDNNFELSRRKVLGGLTTIGVAGAAAGFGTSAYFSDRETFEDNSLVAGSLDLKVDWEEHYYDGSAEGAEMAPDPADADYVLPALKPLTEPAVLRNGEYRDDAPVGSLQVSSPDDALPIALNFTGDGTTQENKDAFWDATAIEAFPDPDDNGIQGDQSEGSEFAYAPCEMGADTPEDLDPRESLRTENDDTIGVADNGDEEEPYPLVYLEDVKPGDFGELTLSFHLCDNPGYVWLQGELLANAENGVTEPEAKDPDEDDGNGVADPDAGDDMSGELADHVLTRLWYDGDCDNQVDEETGELDMMIAVDASGSIEGGDQDRMRDGVNEFINELPDDGSVRVGTLTFGDNEINNLQGLGAPNNISVSLPSFGGNTPLPAAIDIADQVVRNDPNARSGAQKTVVVFTDGGPNYQNESYATGDYTAPRDDSTDWSAASGNSAYDNADAPSGTVSKGEMDETALVAESVRDMTTRIATVFVGGENSQNAMTEAAVDAYDTLPNYLATEIGSPGFNFTVDFADLTDLATQLQETIVVGEEVFFLGTLGQALRRLEQGNGIPLDGDLGTAFNELADPDDDADRECFPAESTHCIGMEWWLPLNHANQIQTDGVAFDLGFYTEQCRHNDGAGMPPETTPNGNETNGNTTNGNVTNQSAD</sequence>
<keyword evidence="2" id="KW-0812">Transmembrane</keyword>
<feature type="compositionally biased region" description="Low complexity" evidence="1">
    <location>
        <begin position="626"/>
        <end position="651"/>
    </location>
</feature>
<keyword evidence="2" id="KW-0472">Membrane</keyword>
<gene>
    <name evidence="4" type="ORF">HSBGL_1307</name>
</gene>
<dbReference type="Proteomes" id="UP000663305">
    <property type="component" value="Chromosome"/>
</dbReference>
<dbReference type="Gene3D" id="3.40.50.410">
    <property type="entry name" value="von Willebrand factor, type A domain"/>
    <property type="match status" value="1"/>
</dbReference>
<dbReference type="Pfam" id="PF00092">
    <property type="entry name" value="VWA"/>
    <property type="match status" value="1"/>
</dbReference>
<dbReference type="PROSITE" id="PS51318">
    <property type="entry name" value="TAT"/>
    <property type="match status" value="1"/>
</dbReference>
<evidence type="ECO:0000313" key="5">
    <source>
        <dbReference type="Proteomes" id="UP000663305"/>
    </source>
</evidence>
<dbReference type="EMBL" id="CP064789">
    <property type="protein sequence ID" value="QSG11729.1"/>
    <property type="molecule type" value="Genomic_DNA"/>
</dbReference>
<dbReference type="CDD" id="cd00198">
    <property type="entry name" value="vWFA"/>
    <property type="match status" value="1"/>
</dbReference>
<feature type="region of interest" description="Disordered" evidence="1">
    <location>
        <begin position="248"/>
        <end position="271"/>
    </location>
</feature>
<feature type="transmembrane region" description="Helical" evidence="2">
    <location>
        <begin position="12"/>
        <end position="35"/>
    </location>
</feature>
<keyword evidence="2" id="KW-1133">Transmembrane helix</keyword>
<dbReference type="RefSeq" id="WP_229126282.1">
    <property type="nucleotide sequence ID" value="NZ_CP064789.1"/>
</dbReference>
<dbReference type="SMART" id="SM00327">
    <property type="entry name" value="VWA"/>
    <property type="match status" value="1"/>
</dbReference>
<organism evidence="4 5">
    <name type="scientific">Halapricum desulfuricans</name>
    <dbReference type="NCBI Taxonomy" id="2841257"/>
    <lineage>
        <taxon>Archaea</taxon>
        <taxon>Methanobacteriati</taxon>
        <taxon>Methanobacteriota</taxon>
        <taxon>Stenosarchaea group</taxon>
        <taxon>Halobacteria</taxon>
        <taxon>Halobacteriales</taxon>
        <taxon>Haloarculaceae</taxon>
        <taxon>Halapricum</taxon>
    </lineage>
</organism>